<dbReference type="Pfam" id="PF01047">
    <property type="entry name" value="MarR"/>
    <property type="match status" value="1"/>
</dbReference>
<dbReference type="SMART" id="SM00347">
    <property type="entry name" value="HTH_MARR"/>
    <property type="match status" value="1"/>
</dbReference>
<dbReference type="InterPro" id="IPR036388">
    <property type="entry name" value="WH-like_DNA-bd_sf"/>
</dbReference>
<sequence>MVQSKAPTASDLLQILFKTNHLLHQQFEKHIANYGIPDYLTGPRLRFLIVLEENPNIRMNDIAKQIGIQPRTVTQYVDTLEKEELLIRLPDPEDRRATLLQLTEAALPLIKKSRAGMSEAAEKLLEPLSDEQRIQFLTILSTLK</sequence>
<proteinExistence type="predicted"/>
<keyword evidence="4" id="KW-1185">Reference proteome</keyword>
<accession>A0A5J6SRN2</accession>
<dbReference type="InterPro" id="IPR036390">
    <property type="entry name" value="WH_DNA-bd_sf"/>
</dbReference>
<dbReference type="OrthoDB" id="9799747at2"/>
<dbReference type="PANTHER" id="PTHR33164">
    <property type="entry name" value="TRANSCRIPTIONAL REGULATOR, MARR FAMILY"/>
    <property type="match status" value="1"/>
</dbReference>
<dbReference type="GO" id="GO:0003700">
    <property type="term" value="F:DNA-binding transcription factor activity"/>
    <property type="evidence" value="ECO:0007669"/>
    <property type="project" value="InterPro"/>
</dbReference>
<organism evidence="3 4">
    <name type="scientific">Psychrobacillus glaciei</name>
    <dbReference type="NCBI Taxonomy" id="2283160"/>
    <lineage>
        <taxon>Bacteria</taxon>
        <taxon>Bacillati</taxon>
        <taxon>Bacillota</taxon>
        <taxon>Bacilli</taxon>
        <taxon>Bacillales</taxon>
        <taxon>Bacillaceae</taxon>
        <taxon>Psychrobacillus</taxon>
    </lineage>
</organism>
<protein>
    <submittedName>
        <fullName evidence="3">MarR family transcriptional regulator</fullName>
    </submittedName>
</protein>
<evidence type="ECO:0000259" key="2">
    <source>
        <dbReference type="PROSITE" id="PS50995"/>
    </source>
</evidence>
<name>A0A5J6SRN2_9BACI</name>
<dbReference type="Gene3D" id="1.10.10.10">
    <property type="entry name" value="Winged helix-like DNA-binding domain superfamily/Winged helix DNA-binding domain"/>
    <property type="match status" value="1"/>
</dbReference>
<keyword evidence="1" id="KW-0238">DNA-binding</keyword>
<evidence type="ECO:0000313" key="3">
    <source>
        <dbReference type="EMBL" id="QFG00699.1"/>
    </source>
</evidence>
<dbReference type="PRINTS" id="PR00598">
    <property type="entry name" value="HTHMARR"/>
</dbReference>
<dbReference type="RefSeq" id="WP_151701579.1">
    <property type="nucleotide sequence ID" value="NZ_CP031223.1"/>
</dbReference>
<dbReference type="SUPFAM" id="SSF46785">
    <property type="entry name" value="Winged helix' DNA-binding domain"/>
    <property type="match status" value="1"/>
</dbReference>
<dbReference type="GO" id="GO:0003677">
    <property type="term" value="F:DNA binding"/>
    <property type="evidence" value="ECO:0007669"/>
    <property type="project" value="UniProtKB-KW"/>
</dbReference>
<evidence type="ECO:0000313" key="4">
    <source>
        <dbReference type="Proteomes" id="UP000325517"/>
    </source>
</evidence>
<evidence type="ECO:0000256" key="1">
    <source>
        <dbReference type="ARBA" id="ARBA00023125"/>
    </source>
</evidence>
<dbReference type="InterPro" id="IPR000835">
    <property type="entry name" value="HTH_MarR-typ"/>
</dbReference>
<dbReference type="EMBL" id="CP031223">
    <property type="protein sequence ID" value="QFG00699.1"/>
    <property type="molecule type" value="Genomic_DNA"/>
</dbReference>
<gene>
    <name evidence="3" type="ORF">PB01_18915</name>
</gene>
<dbReference type="GO" id="GO:0006950">
    <property type="term" value="P:response to stress"/>
    <property type="evidence" value="ECO:0007669"/>
    <property type="project" value="TreeGrafter"/>
</dbReference>
<dbReference type="InterPro" id="IPR039422">
    <property type="entry name" value="MarR/SlyA-like"/>
</dbReference>
<feature type="domain" description="HTH marR-type" evidence="2">
    <location>
        <begin position="9"/>
        <end position="144"/>
    </location>
</feature>
<dbReference type="Proteomes" id="UP000325517">
    <property type="component" value="Chromosome"/>
</dbReference>
<dbReference type="PANTHER" id="PTHR33164:SF57">
    <property type="entry name" value="MARR-FAMILY TRANSCRIPTIONAL REGULATOR"/>
    <property type="match status" value="1"/>
</dbReference>
<dbReference type="KEGG" id="psyo:PB01_18915"/>
<reference evidence="3 4" key="1">
    <citation type="submission" date="2018-07" db="EMBL/GenBank/DDBJ databases">
        <title>Complete genome sequence of Psychrobacillus sp. PB01, isolated from iceberg, and comparative genome analysis of Psychrobacillus strains.</title>
        <authorList>
            <person name="Lee P.C."/>
        </authorList>
    </citation>
    <scope>NUCLEOTIDE SEQUENCE [LARGE SCALE GENOMIC DNA]</scope>
    <source>
        <strain evidence="3 4">PB01</strain>
    </source>
</reference>
<dbReference type="PROSITE" id="PS50995">
    <property type="entry name" value="HTH_MARR_2"/>
    <property type="match status" value="1"/>
</dbReference>
<dbReference type="AlphaFoldDB" id="A0A5J6SRN2"/>